<gene>
    <name evidence="3" type="ORF">Lbru_2043</name>
</gene>
<dbReference type="Proteomes" id="UP000054742">
    <property type="component" value="Unassembled WGS sequence"/>
</dbReference>
<dbReference type="PANTHER" id="PTHR31250:SF27">
    <property type="entry name" value="IQ DOMAIN-CONTAINING PROTEIN IQM5"/>
    <property type="match status" value="1"/>
</dbReference>
<keyword evidence="4" id="KW-1185">Reference proteome</keyword>
<comment type="subcellular location">
    <subcellularLocation>
        <location evidence="1">Cytoplasm</location>
    </subcellularLocation>
</comment>
<protein>
    <submittedName>
        <fullName evidence="3">Uncharacterized protein</fullName>
    </submittedName>
</protein>
<evidence type="ECO:0000256" key="2">
    <source>
        <dbReference type="ARBA" id="ARBA00022490"/>
    </source>
</evidence>
<reference evidence="3 4" key="1">
    <citation type="submission" date="2015-11" db="EMBL/GenBank/DDBJ databases">
        <title>Genomic analysis of 38 Legionella species identifies large and diverse effector repertoires.</title>
        <authorList>
            <person name="Burstein D."/>
            <person name="Amaro F."/>
            <person name="Zusman T."/>
            <person name="Lifshitz Z."/>
            <person name="Cohen O."/>
            <person name="Gilbert J.A."/>
            <person name="Pupko T."/>
            <person name="Shuman H.A."/>
            <person name="Segal G."/>
        </authorList>
    </citation>
    <scope>NUCLEOTIDE SEQUENCE [LARGE SCALE GENOMIC DNA]</scope>
    <source>
        <strain evidence="3 4">ATCC 43878</strain>
    </source>
</reference>
<dbReference type="PANTHER" id="PTHR31250">
    <property type="entry name" value="IQ DOMAIN-CONTAINING PROTEIN IQM3"/>
    <property type="match status" value="1"/>
</dbReference>
<accession>A0A0W0SDG1</accession>
<evidence type="ECO:0000256" key="1">
    <source>
        <dbReference type="ARBA" id="ARBA00004496"/>
    </source>
</evidence>
<dbReference type="InterPro" id="IPR044159">
    <property type="entry name" value="IQM"/>
</dbReference>
<organism evidence="3 4">
    <name type="scientific">Legionella brunensis</name>
    <dbReference type="NCBI Taxonomy" id="29422"/>
    <lineage>
        <taxon>Bacteria</taxon>
        <taxon>Pseudomonadati</taxon>
        <taxon>Pseudomonadota</taxon>
        <taxon>Gammaproteobacteria</taxon>
        <taxon>Legionellales</taxon>
        <taxon>Legionellaceae</taxon>
        <taxon>Legionella</taxon>
    </lineage>
</organism>
<proteinExistence type="predicted"/>
<dbReference type="RefSeq" id="WP_058442033.1">
    <property type="nucleotide sequence ID" value="NZ_CAAAHU010000005.1"/>
</dbReference>
<sequence>MPTIFPIIENKEKNKDIALINEAIKGCNEEFTSKGRVESDTLETLISAINWYIKTIPLNVRQKSPEETWEEQLKLYPQAIQILEIQKKAVVTMFLPEADTKTKARWSLIKGLISPKTNLAYPGKMMDPAYWPEAIFAGNTYVHDWLTNATYDTQNYFRSFLETIVHNQKITGIDRRYVTYVENPKKYKLDFGDGLFYFAGHPIDTKNSDGVATERGTVIFAASKDGSIYTNNPSSSLDIIFHHSAFLQGKSALCAGTLKFKEGKLVEITVSSGHYKPTRANLVNFLDLLKNHYHLDLSQIRVKTHGGSFRNAEKFYKTNGACLPDNKADLMWEHALDAFYKKDEENLHFFLDKAIALGHEEALFSKANFMVNEQFGYKNQQKEGIKILQSLQSNPRFRFHIKNLLSKVLPKDVEESTSAKSLQGAPSQKLQTIIENASLEYRKWKETKTVSFLKPKTTEKIQEIMHLVTKSKNLSFPKMINLIQDFFAAHSQDQHNTGKVVSNHSFISFFLNELKNHGDVVEEMARYLVNGKVLQKQINKETDYTNTSAMQAREQLFQIFSDAGKAEIESQNKYQQ</sequence>
<dbReference type="GO" id="GO:0005737">
    <property type="term" value="C:cytoplasm"/>
    <property type="evidence" value="ECO:0007669"/>
    <property type="project" value="UniProtKB-SubCell"/>
</dbReference>
<keyword evidence="2" id="KW-0963">Cytoplasm</keyword>
<comment type="caution">
    <text evidence="3">The sequence shown here is derived from an EMBL/GenBank/DDBJ whole genome shotgun (WGS) entry which is preliminary data.</text>
</comment>
<dbReference type="AlphaFoldDB" id="A0A0W0SDG1"/>
<name>A0A0W0SDG1_9GAMM</name>
<dbReference type="OrthoDB" id="5654436at2"/>
<dbReference type="STRING" id="29422.Lbru_2043"/>
<dbReference type="EMBL" id="LNXV01000029">
    <property type="protein sequence ID" value="KTC81523.1"/>
    <property type="molecule type" value="Genomic_DNA"/>
</dbReference>
<evidence type="ECO:0000313" key="4">
    <source>
        <dbReference type="Proteomes" id="UP000054742"/>
    </source>
</evidence>
<dbReference type="PATRIC" id="fig|29422.6.peg.2179"/>
<evidence type="ECO:0000313" key="3">
    <source>
        <dbReference type="EMBL" id="KTC81523.1"/>
    </source>
</evidence>